<dbReference type="Proteomes" id="UP001526430">
    <property type="component" value="Unassembled WGS sequence"/>
</dbReference>
<organism evidence="2 3">
    <name type="scientific">Sabulicella glaciei</name>
    <dbReference type="NCBI Taxonomy" id="2984948"/>
    <lineage>
        <taxon>Bacteria</taxon>
        <taxon>Pseudomonadati</taxon>
        <taxon>Pseudomonadota</taxon>
        <taxon>Alphaproteobacteria</taxon>
        <taxon>Acetobacterales</taxon>
        <taxon>Acetobacteraceae</taxon>
        <taxon>Sabulicella</taxon>
    </lineage>
</organism>
<reference evidence="2 3" key="1">
    <citation type="submission" date="2022-10" db="EMBL/GenBank/DDBJ databases">
        <title>Roseococcus glaciei nov., sp. nov., isolated from glacier.</title>
        <authorList>
            <person name="Liu Q."/>
            <person name="Xin Y.-H."/>
        </authorList>
    </citation>
    <scope>NUCLEOTIDE SEQUENCE [LARGE SCALE GENOMIC DNA]</scope>
    <source>
        <strain evidence="2 3">MDT2-1-1</strain>
    </source>
</reference>
<dbReference type="InterPro" id="IPR029068">
    <property type="entry name" value="Glyas_Bleomycin-R_OHBP_Dase"/>
</dbReference>
<dbReference type="PANTHER" id="PTHR40265">
    <property type="entry name" value="BLL2707 PROTEIN"/>
    <property type="match status" value="1"/>
</dbReference>
<evidence type="ECO:0000313" key="2">
    <source>
        <dbReference type="EMBL" id="MCW8086740.1"/>
    </source>
</evidence>
<comment type="caution">
    <text evidence="2">The sequence shown here is derived from an EMBL/GenBank/DDBJ whole genome shotgun (WGS) entry which is preliminary data.</text>
</comment>
<dbReference type="InterPro" id="IPR037523">
    <property type="entry name" value="VOC_core"/>
</dbReference>
<keyword evidence="3" id="KW-1185">Reference proteome</keyword>
<dbReference type="Pfam" id="PF13468">
    <property type="entry name" value="Glyoxalase_3"/>
    <property type="match status" value="1"/>
</dbReference>
<evidence type="ECO:0000313" key="3">
    <source>
        <dbReference type="Proteomes" id="UP001526430"/>
    </source>
</evidence>
<accession>A0ABT3NX55</accession>
<dbReference type="InterPro" id="IPR025870">
    <property type="entry name" value="Glyoxalase-like_dom"/>
</dbReference>
<dbReference type="Gene3D" id="3.10.180.10">
    <property type="entry name" value="2,3-Dihydroxybiphenyl 1,2-Dioxygenase, domain 1"/>
    <property type="match status" value="1"/>
</dbReference>
<proteinExistence type="predicted"/>
<protein>
    <submittedName>
        <fullName evidence="2">VOC family protein</fullName>
    </submittedName>
</protein>
<evidence type="ECO:0000259" key="1">
    <source>
        <dbReference type="PROSITE" id="PS51819"/>
    </source>
</evidence>
<gene>
    <name evidence="2" type="ORF">OF850_13980</name>
</gene>
<sequence>MLATLLGLDHLVIAVRDLDAAAAEWRALGFTVSPRGLHSPHIGSANHTMMFGEDYLELLGVVAPQPHNEALRAFLSAREGLERAAFTTTDAAAGVAALRARGLAATGPVDFSRPVPLPDGGGAEARFTVFHFPREEAPAGLRVFACQHHTRDAVWVPTLQSHPNGVTRILSALVATEDPAGAAAHLARLIEGTARRDGAFHRVATGPGRADIAFAPRAAIAALARCAEEALPLEGGAGMVLPTRKPRPPALASGTAIIFEEAA</sequence>
<dbReference type="PANTHER" id="PTHR40265:SF1">
    <property type="entry name" value="GLYOXALASE-LIKE DOMAIN-CONTAINING PROTEIN"/>
    <property type="match status" value="1"/>
</dbReference>
<dbReference type="PROSITE" id="PS51819">
    <property type="entry name" value="VOC"/>
    <property type="match status" value="1"/>
</dbReference>
<name>A0ABT3NX55_9PROT</name>
<dbReference type="RefSeq" id="WP_301590841.1">
    <property type="nucleotide sequence ID" value="NZ_JAPFQI010000010.1"/>
</dbReference>
<dbReference type="EMBL" id="JAPFQI010000010">
    <property type="protein sequence ID" value="MCW8086740.1"/>
    <property type="molecule type" value="Genomic_DNA"/>
</dbReference>
<dbReference type="SUPFAM" id="SSF54593">
    <property type="entry name" value="Glyoxalase/Bleomycin resistance protein/Dihydroxybiphenyl dioxygenase"/>
    <property type="match status" value="1"/>
</dbReference>
<feature type="domain" description="VOC" evidence="1">
    <location>
        <begin position="7"/>
        <end position="148"/>
    </location>
</feature>